<dbReference type="Pfam" id="PF01548">
    <property type="entry name" value="DEDD_Tnp_IS110"/>
    <property type="match status" value="1"/>
</dbReference>
<name>A0A562LW67_9GAMM</name>
<evidence type="ECO:0000259" key="2">
    <source>
        <dbReference type="Pfam" id="PF02371"/>
    </source>
</evidence>
<evidence type="ECO:0000259" key="1">
    <source>
        <dbReference type="Pfam" id="PF01548"/>
    </source>
</evidence>
<evidence type="ECO:0000313" key="3">
    <source>
        <dbReference type="EMBL" id="TWI11870.1"/>
    </source>
</evidence>
<dbReference type="GO" id="GO:0006313">
    <property type="term" value="P:DNA transposition"/>
    <property type="evidence" value="ECO:0007669"/>
    <property type="project" value="InterPro"/>
</dbReference>
<reference evidence="3 4" key="1">
    <citation type="journal article" date="2015" name="Stand. Genomic Sci.">
        <title>Genomic Encyclopedia of Bacterial and Archaeal Type Strains, Phase III: the genomes of soil and plant-associated and newly described type strains.</title>
        <authorList>
            <person name="Whitman W.B."/>
            <person name="Woyke T."/>
            <person name="Klenk H.P."/>
            <person name="Zhou Y."/>
            <person name="Lilburn T.G."/>
            <person name="Beck B.J."/>
            <person name="De Vos P."/>
            <person name="Vandamme P."/>
            <person name="Eisen J.A."/>
            <person name="Garrity G."/>
            <person name="Hugenholtz P."/>
            <person name="Kyrpides N.C."/>
        </authorList>
    </citation>
    <scope>NUCLEOTIDE SEQUENCE [LARGE SCALE GENOMIC DNA]</scope>
    <source>
        <strain evidence="3 4">CGMCC 1.10136</strain>
    </source>
</reference>
<dbReference type="GO" id="GO:0004803">
    <property type="term" value="F:transposase activity"/>
    <property type="evidence" value="ECO:0007669"/>
    <property type="project" value="InterPro"/>
</dbReference>
<sequence>MGTITIGIDLAKLVFSACELDGSGRVLQRRDLRRDALSAWLAQLPPGTVVAMEACSGAHHWGRHCLTHGLVPKLIPAQFVTPFRKSRAAKNDRNDAEAIATAARQGNMRFVPLKSVNQQARLTLHRLREGYKADALSTSNRLRGLLAEFGVVVAQQDRALRHAMADAAVRDRLPSSLLGPLDALVQHWNVLGDRIADCDDAIATNASNDARCVRIRRIVGIGPLTADAMVATVGNAREFKNGRQLSAWLGLAPSQHSSGGKARLGAISRRGDGYLRTLLIQGARSSLQRAKAVSLEKATPEQRWIRELAARLPFGKVLAAIANKHARQLWAMLARDEDYDEHAWLKHPMVQRPRSTRSLQTA</sequence>
<dbReference type="RefSeq" id="WP_144813134.1">
    <property type="nucleotide sequence ID" value="NZ_VLKP01000004.1"/>
</dbReference>
<dbReference type="GO" id="GO:0003677">
    <property type="term" value="F:DNA binding"/>
    <property type="evidence" value="ECO:0007669"/>
    <property type="project" value="InterPro"/>
</dbReference>
<feature type="domain" description="Transposase IS116/IS110/IS902 C-terminal" evidence="2">
    <location>
        <begin position="214"/>
        <end position="291"/>
    </location>
</feature>
<dbReference type="Pfam" id="PF02371">
    <property type="entry name" value="Transposase_20"/>
    <property type="match status" value="1"/>
</dbReference>
<dbReference type="AlphaFoldDB" id="A0A562LW67"/>
<dbReference type="PANTHER" id="PTHR33055:SF3">
    <property type="entry name" value="PUTATIVE TRANSPOSASE FOR IS117-RELATED"/>
    <property type="match status" value="1"/>
</dbReference>
<dbReference type="EMBL" id="VLKP01000004">
    <property type="protein sequence ID" value="TWI11870.1"/>
    <property type="molecule type" value="Genomic_DNA"/>
</dbReference>
<dbReference type="InterPro" id="IPR047650">
    <property type="entry name" value="Transpos_IS110"/>
</dbReference>
<proteinExistence type="predicted"/>
<comment type="caution">
    <text evidence="3">The sequence shown here is derived from an EMBL/GenBank/DDBJ whole genome shotgun (WGS) entry which is preliminary data.</text>
</comment>
<evidence type="ECO:0000313" key="4">
    <source>
        <dbReference type="Proteomes" id="UP000316471"/>
    </source>
</evidence>
<feature type="domain" description="Transposase IS110-like N-terminal" evidence="1">
    <location>
        <begin position="6"/>
        <end position="148"/>
    </location>
</feature>
<keyword evidence="4" id="KW-1185">Reference proteome</keyword>
<dbReference type="InterPro" id="IPR002525">
    <property type="entry name" value="Transp_IS110-like_N"/>
</dbReference>
<gene>
    <name evidence="3" type="ORF">IP93_01148</name>
</gene>
<protein>
    <submittedName>
        <fullName evidence="3">Transposase</fullName>
    </submittedName>
</protein>
<dbReference type="NCBIfam" id="NF033542">
    <property type="entry name" value="transpos_IS110"/>
    <property type="match status" value="1"/>
</dbReference>
<dbReference type="Proteomes" id="UP000316471">
    <property type="component" value="Unassembled WGS sequence"/>
</dbReference>
<dbReference type="InterPro" id="IPR003346">
    <property type="entry name" value="Transposase_20"/>
</dbReference>
<dbReference type="PANTHER" id="PTHR33055">
    <property type="entry name" value="TRANSPOSASE FOR INSERTION SEQUENCE ELEMENT IS1111A"/>
    <property type="match status" value="1"/>
</dbReference>
<organism evidence="3 4">
    <name type="scientific">Aerolutibacter ruishenii</name>
    <dbReference type="NCBI Taxonomy" id="686800"/>
    <lineage>
        <taxon>Bacteria</taxon>
        <taxon>Pseudomonadati</taxon>
        <taxon>Pseudomonadota</taxon>
        <taxon>Gammaproteobacteria</taxon>
        <taxon>Lysobacterales</taxon>
        <taxon>Lysobacteraceae</taxon>
        <taxon>Aerolutibacter</taxon>
    </lineage>
</organism>
<accession>A0A562LW67</accession>
<dbReference type="OrthoDB" id="5289737at2"/>